<keyword evidence="3" id="KW-1185">Reference proteome</keyword>
<keyword evidence="1" id="KW-0812">Transmembrane</keyword>
<organism evidence="2 3">
    <name type="scientific">Halalkalibacter oceani</name>
    <dbReference type="NCBI Taxonomy" id="1653776"/>
    <lineage>
        <taxon>Bacteria</taxon>
        <taxon>Bacillati</taxon>
        <taxon>Bacillota</taxon>
        <taxon>Bacilli</taxon>
        <taxon>Bacillales</taxon>
        <taxon>Bacillaceae</taxon>
        <taxon>Halalkalibacter</taxon>
    </lineage>
</organism>
<accession>A0A9X2IPM5</accession>
<dbReference type="Proteomes" id="UP001139179">
    <property type="component" value="Unassembled WGS sequence"/>
</dbReference>
<keyword evidence="1" id="KW-0472">Membrane</keyword>
<feature type="transmembrane region" description="Helical" evidence="1">
    <location>
        <begin position="215"/>
        <end position="234"/>
    </location>
</feature>
<evidence type="ECO:0000313" key="2">
    <source>
        <dbReference type="EMBL" id="MCM3713708.1"/>
    </source>
</evidence>
<feature type="transmembrane region" description="Helical" evidence="1">
    <location>
        <begin position="180"/>
        <end position="203"/>
    </location>
</feature>
<keyword evidence="1" id="KW-1133">Transmembrane helix</keyword>
<proteinExistence type="predicted"/>
<feature type="transmembrane region" description="Helical" evidence="1">
    <location>
        <begin position="150"/>
        <end position="168"/>
    </location>
</feature>
<feature type="transmembrane region" description="Helical" evidence="1">
    <location>
        <begin position="83"/>
        <end position="103"/>
    </location>
</feature>
<gene>
    <name evidence="2" type="ORF">M3202_06390</name>
</gene>
<dbReference type="EMBL" id="JAMBOL010000003">
    <property type="protein sequence ID" value="MCM3713708.1"/>
    <property type="molecule type" value="Genomic_DNA"/>
</dbReference>
<name>A0A9X2IPM5_9BACI</name>
<feature type="transmembrane region" description="Helical" evidence="1">
    <location>
        <begin position="12"/>
        <end position="35"/>
    </location>
</feature>
<evidence type="ECO:0000313" key="3">
    <source>
        <dbReference type="Proteomes" id="UP001139179"/>
    </source>
</evidence>
<comment type="caution">
    <text evidence="2">The sequence shown here is derived from an EMBL/GenBank/DDBJ whole genome shotgun (WGS) entry which is preliminary data.</text>
</comment>
<feature type="transmembrane region" description="Helical" evidence="1">
    <location>
        <begin position="124"/>
        <end position="144"/>
    </location>
</feature>
<reference evidence="2" key="1">
    <citation type="submission" date="2022-05" db="EMBL/GenBank/DDBJ databases">
        <title>Comparative Genomics of Spacecraft Associated Microbes.</title>
        <authorList>
            <person name="Tran M.T."/>
            <person name="Wright A."/>
            <person name="Seuylemezian A."/>
            <person name="Eisen J."/>
            <person name="Coil D."/>
        </authorList>
    </citation>
    <scope>NUCLEOTIDE SEQUENCE</scope>
    <source>
        <strain evidence="2">214.1.1</strain>
    </source>
</reference>
<dbReference type="Pfam" id="PF07556">
    <property type="entry name" value="DUF1538"/>
    <property type="match status" value="1"/>
</dbReference>
<sequence>MSVTIFEGFHEVLLEVTFALLPLLIFFVVFQVFFLKLEKKRILHILIGMMLSFLGLSLFLQGVHVGFFPAGEVMGEKLGELPFNWVLIPIGFVLGFVATFAEPAVRIMNEQVEQVSGGYISEKVMLYTLSIGVGVSIALAMLRILLGFSLWYYLIPGYGLVLILMLLVSKTFIAIAFDSGGVATGPMTVTFILAIAVGVASVIEGRDPLMDGFGMIALVALAPILSVLLLGILYERKGRDKDEAESGS</sequence>
<evidence type="ECO:0000256" key="1">
    <source>
        <dbReference type="SAM" id="Phobius"/>
    </source>
</evidence>
<dbReference type="AlphaFoldDB" id="A0A9X2IPM5"/>
<feature type="transmembrane region" description="Helical" evidence="1">
    <location>
        <begin position="42"/>
        <end position="63"/>
    </location>
</feature>
<dbReference type="RefSeq" id="WP_251222502.1">
    <property type="nucleotide sequence ID" value="NZ_JAMBOL010000003.1"/>
</dbReference>
<protein>
    <submittedName>
        <fullName evidence="2">DUF1538 domain-containing protein</fullName>
    </submittedName>
</protein>
<dbReference type="InterPro" id="IPR011435">
    <property type="entry name" value="UmpAB"/>
</dbReference>